<evidence type="ECO:0000259" key="8">
    <source>
        <dbReference type="Pfam" id="PF04261"/>
    </source>
</evidence>
<dbReference type="Proteomes" id="UP000285112">
    <property type="component" value="Unassembled WGS sequence"/>
</dbReference>
<evidence type="ECO:0000259" key="9">
    <source>
        <dbReference type="Pfam" id="PF20628"/>
    </source>
</evidence>
<evidence type="ECO:0000313" key="10">
    <source>
        <dbReference type="EMBL" id="RJQ85090.1"/>
    </source>
</evidence>
<evidence type="ECO:0000256" key="5">
    <source>
        <dbReference type="ARBA" id="ARBA00023004"/>
    </source>
</evidence>
<comment type="cofactor">
    <cofactor evidence="1">
        <name>heme b</name>
        <dbReference type="ChEBI" id="CHEBI:60344"/>
    </cofactor>
</comment>
<keyword evidence="3" id="KW-0479">Metal-binding</keyword>
<dbReference type="SUPFAM" id="SSF54909">
    <property type="entry name" value="Dimeric alpha+beta barrel"/>
    <property type="match status" value="1"/>
</dbReference>
<dbReference type="InterPro" id="IPR048328">
    <property type="entry name" value="Dyp_perox_C"/>
</dbReference>
<dbReference type="PROSITE" id="PS51404">
    <property type="entry name" value="DYP_PEROXIDASE"/>
    <property type="match status" value="1"/>
</dbReference>
<keyword evidence="4" id="KW-0560">Oxidoreductase</keyword>
<dbReference type="EMBL" id="QZFV01000081">
    <property type="protein sequence ID" value="RJQ85090.1"/>
    <property type="molecule type" value="Genomic_DNA"/>
</dbReference>
<evidence type="ECO:0000256" key="7">
    <source>
        <dbReference type="SAM" id="MobiDB-lite"/>
    </source>
</evidence>
<dbReference type="InterPro" id="IPR006314">
    <property type="entry name" value="Dyp_peroxidase"/>
</dbReference>
<dbReference type="NCBIfam" id="TIGR01413">
    <property type="entry name" value="Dyp_perox_fam"/>
    <property type="match status" value="1"/>
</dbReference>
<dbReference type="InterPro" id="IPR011008">
    <property type="entry name" value="Dimeric_a/b-barrel"/>
</dbReference>
<evidence type="ECO:0000256" key="3">
    <source>
        <dbReference type="ARBA" id="ARBA00022723"/>
    </source>
</evidence>
<gene>
    <name evidence="10" type="ORF">D5S19_14950</name>
</gene>
<evidence type="ECO:0000256" key="4">
    <source>
        <dbReference type="ARBA" id="ARBA00023002"/>
    </source>
</evidence>
<protein>
    <submittedName>
        <fullName evidence="10">Dyp-type peroxidase</fullName>
    </submittedName>
</protein>
<name>A0A419I459_9PSEU</name>
<evidence type="ECO:0000256" key="6">
    <source>
        <dbReference type="ARBA" id="ARBA00025737"/>
    </source>
</evidence>
<keyword evidence="5" id="KW-0408">Iron</keyword>
<accession>A0A419I459</accession>
<dbReference type="PANTHER" id="PTHR30521">
    <property type="entry name" value="DEFERROCHELATASE/PEROXIDASE"/>
    <property type="match status" value="1"/>
</dbReference>
<dbReference type="GO" id="GO:0005829">
    <property type="term" value="C:cytosol"/>
    <property type="evidence" value="ECO:0007669"/>
    <property type="project" value="TreeGrafter"/>
</dbReference>
<evidence type="ECO:0000313" key="11">
    <source>
        <dbReference type="Proteomes" id="UP000285112"/>
    </source>
</evidence>
<keyword evidence="11" id="KW-1185">Reference proteome</keyword>
<dbReference type="Pfam" id="PF20628">
    <property type="entry name" value="Dyp_perox_C"/>
    <property type="match status" value="1"/>
</dbReference>
<dbReference type="OrthoDB" id="3251355at2"/>
<feature type="region of interest" description="Disordered" evidence="7">
    <location>
        <begin position="321"/>
        <end position="353"/>
    </location>
</feature>
<comment type="similarity">
    <text evidence="6">Belongs to the DyP-type peroxidase family.</text>
</comment>
<evidence type="ECO:0000256" key="1">
    <source>
        <dbReference type="ARBA" id="ARBA00001970"/>
    </source>
</evidence>
<dbReference type="AlphaFoldDB" id="A0A419I459"/>
<feature type="domain" description="Dyp-type peroxidase N-terminal" evidence="8">
    <location>
        <begin position="22"/>
        <end position="150"/>
    </location>
</feature>
<keyword evidence="2 10" id="KW-0575">Peroxidase</keyword>
<dbReference type="InterPro" id="IPR048327">
    <property type="entry name" value="Dyp_perox_N"/>
</dbReference>
<dbReference type="Pfam" id="PF04261">
    <property type="entry name" value="Dyp_perox_N"/>
    <property type="match status" value="1"/>
</dbReference>
<dbReference type="GO" id="GO:0004601">
    <property type="term" value="F:peroxidase activity"/>
    <property type="evidence" value="ECO:0007669"/>
    <property type="project" value="UniProtKB-KW"/>
</dbReference>
<dbReference type="GO" id="GO:0046872">
    <property type="term" value="F:metal ion binding"/>
    <property type="evidence" value="ECO:0007669"/>
    <property type="project" value="UniProtKB-KW"/>
</dbReference>
<sequence>MPATAGAAGGCGRVSAEAAESQGVLGPLTRAAVFLVVRVDAGAEETAKDLLADLPGLQRTVGFRSLDGGLTCVAGVSSAAWDRIYGGPRPAELHELPVFDGDRHTSVTTPADLLFHFRAGRMDLCFELETLIMDRLRGAVTVVDEVSGFRYFDARDLLGFVDGTENPTGASAERAVLVDDDGPFDGGSYVVVQKYLHDLAAWNALSTEEQELVIGRRKLSDVELPDAEKPAGSHLALTVITDEDGTELEILRDNMPFGRPAHDEFGTYFIGYAKSPSVIERMLENMFVGSPPGNHDRILDFSTPLTGALFYVPTVDFLEDPPAPLPPVQDSPDTATADPSSLGIGSLRRSARS</sequence>
<dbReference type="GO" id="GO:0020037">
    <property type="term" value="F:heme binding"/>
    <property type="evidence" value="ECO:0007669"/>
    <property type="project" value="InterPro"/>
</dbReference>
<proteinExistence type="inferred from homology"/>
<feature type="domain" description="Dyp-type peroxidase C-terminal" evidence="9">
    <location>
        <begin position="153"/>
        <end position="316"/>
    </location>
</feature>
<comment type="caution">
    <text evidence="10">The sequence shown here is derived from an EMBL/GenBank/DDBJ whole genome shotgun (WGS) entry which is preliminary data.</text>
</comment>
<organism evidence="10 11">
    <name type="scientific">Amycolatopsis panacis</name>
    <dbReference type="NCBI Taxonomy" id="2340917"/>
    <lineage>
        <taxon>Bacteria</taxon>
        <taxon>Bacillati</taxon>
        <taxon>Actinomycetota</taxon>
        <taxon>Actinomycetes</taxon>
        <taxon>Pseudonocardiales</taxon>
        <taxon>Pseudonocardiaceae</taxon>
        <taxon>Amycolatopsis</taxon>
    </lineage>
</organism>
<evidence type="ECO:0000256" key="2">
    <source>
        <dbReference type="ARBA" id="ARBA00022559"/>
    </source>
</evidence>
<dbReference type="PANTHER" id="PTHR30521:SF0">
    <property type="entry name" value="DYP-TYPE PEROXIDASE FAMILY PROTEIN"/>
    <property type="match status" value="1"/>
</dbReference>
<reference evidence="10 11" key="1">
    <citation type="submission" date="2018-09" db="EMBL/GenBank/DDBJ databases">
        <title>YIM PH 21725 draft genome.</title>
        <authorList>
            <person name="Miao C."/>
        </authorList>
    </citation>
    <scope>NUCLEOTIDE SEQUENCE [LARGE SCALE GENOMIC DNA]</scope>
    <source>
        <strain evidence="11">YIM PH21725</strain>
    </source>
</reference>